<evidence type="ECO:0000313" key="9">
    <source>
        <dbReference type="EMBL" id="KAI5071288.1"/>
    </source>
</evidence>
<comment type="cofactor">
    <cofactor evidence="1">
        <name>Zn(2+)</name>
        <dbReference type="ChEBI" id="CHEBI:29105"/>
    </cofactor>
</comment>
<feature type="transmembrane region" description="Helical" evidence="7">
    <location>
        <begin position="337"/>
        <end position="364"/>
    </location>
</feature>
<gene>
    <name evidence="9" type="ORF">GOP47_0013539</name>
</gene>
<protein>
    <recommendedName>
        <fullName evidence="8">Peptidase M48 domain-containing protein</fullName>
    </recommendedName>
</protein>
<dbReference type="OrthoDB" id="7464992at2759"/>
<keyword evidence="7" id="KW-1133">Transmembrane helix</keyword>
<evidence type="ECO:0000256" key="5">
    <source>
        <dbReference type="ARBA" id="ARBA00022833"/>
    </source>
</evidence>
<dbReference type="InterPro" id="IPR001915">
    <property type="entry name" value="Peptidase_M48"/>
</dbReference>
<keyword evidence="10" id="KW-1185">Reference proteome</keyword>
<dbReference type="CDD" id="cd07331">
    <property type="entry name" value="M48C_Oma1_like"/>
    <property type="match status" value="1"/>
</dbReference>
<accession>A0A9D4ZDB2</accession>
<keyword evidence="5" id="KW-0862">Zinc</keyword>
<dbReference type="PANTHER" id="PTHR22726:SF1">
    <property type="entry name" value="METALLOENDOPEPTIDASE OMA1, MITOCHONDRIAL"/>
    <property type="match status" value="1"/>
</dbReference>
<evidence type="ECO:0000256" key="7">
    <source>
        <dbReference type="SAM" id="Phobius"/>
    </source>
</evidence>
<dbReference type="GO" id="GO:0051603">
    <property type="term" value="P:proteolysis involved in protein catabolic process"/>
    <property type="evidence" value="ECO:0007669"/>
    <property type="project" value="TreeGrafter"/>
</dbReference>
<keyword evidence="7" id="KW-0812">Transmembrane</keyword>
<organism evidence="9 10">
    <name type="scientific">Adiantum capillus-veneris</name>
    <name type="common">Maidenhair fern</name>
    <dbReference type="NCBI Taxonomy" id="13818"/>
    <lineage>
        <taxon>Eukaryota</taxon>
        <taxon>Viridiplantae</taxon>
        <taxon>Streptophyta</taxon>
        <taxon>Embryophyta</taxon>
        <taxon>Tracheophyta</taxon>
        <taxon>Polypodiopsida</taxon>
        <taxon>Polypodiidae</taxon>
        <taxon>Polypodiales</taxon>
        <taxon>Pteridineae</taxon>
        <taxon>Pteridaceae</taxon>
        <taxon>Vittarioideae</taxon>
        <taxon>Adiantum</taxon>
    </lineage>
</organism>
<keyword evidence="6" id="KW-0482">Metalloprotease</keyword>
<evidence type="ECO:0000256" key="1">
    <source>
        <dbReference type="ARBA" id="ARBA00001947"/>
    </source>
</evidence>
<dbReference type="InterPro" id="IPR051156">
    <property type="entry name" value="Mito/Outer_Membr_Metalloprot"/>
</dbReference>
<dbReference type="GO" id="GO:0004222">
    <property type="term" value="F:metalloendopeptidase activity"/>
    <property type="evidence" value="ECO:0007669"/>
    <property type="project" value="InterPro"/>
</dbReference>
<evidence type="ECO:0000259" key="8">
    <source>
        <dbReference type="Pfam" id="PF01435"/>
    </source>
</evidence>
<dbReference type="Proteomes" id="UP000886520">
    <property type="component" value="Chromosome 13"/>
</dbReference>
<evidence type="ECO:0000256" key="4">
    <source>
        <dbReference type="ARBA" id="ARBA00022801"/>
    </source>
</evidence>
<feature type="transmembrane region" description="Helical" evidence="7">
    <location>
        <begin position="113"/>
        <end position="134"/>
    </location>
</feature>
<comment type="caution">
    <text evidence="9">The sequence shown here is derived from an EMBL/GenBank/DDBJ whole genome shotgun (WGS) entry which is preliminary data.</text>
</comment>
<feature type="domain" description="Peptidase M48" evidence="8">
    <location>
        <begin position="271"/>
        <end position="429"/>
    </location>
</feature>
<evidence type="ECO:0000313" key="10">
    <source>
        <dbReference type="Proteomes" id="UP000886520"/>
    </source>
</evidence>
<dbReference type="PANTHER" id="PTHR22726">
    <property type="entry name" value="METALLOENDOPEPTIDASE OMA1"/>
    <property type="match status" value="1"/>
</dbReference>
<keyword evidence="2" id="KW-0645">Protease</keyword>
<keyword evidence="4" id="KW-0378">Hydrolase</keyword>
<proteinExistence type="predicted"/>
<dbReference type="GO" id="GO:0016020">
    <property type="term" value="C:membrane"/>
    <property type="evidence" value="ECO:0007669"/>
    <property type="project" value="TreeGrafter"/>
</dbReference>
<evidence type="ECO:0000256" key="6">
    <source>
        <dbReference type="ARBA" id="ARBA00023049"/>
    </source>
</evidence>
<keyword evidence="7" id="KW-0472">Membrane</keyword>
<keyword evidence="3" id="KW-0479">Metal-binding</keyword>
<dbReference type="AlphaFoldDB" id="A0A9D4ZDB2"/>
<reference evidence="9" key="1">
    <citation type="submission" date="2021-01" db="EMBL/GenBank/DDBJ databases">
        <title>Adiantum capillus-veneris genome.</title>
        <authorList>
            <person name="Fang Y."/>
            <person name="Liao Q."/>
        </authorList>
    </citation>
    <scope>NUCLEOTIDE SEQUENCE</scope>
    <source>
        <strain evidence="9">H3</strain>
        <tissue evidence="9">Leaf</tissue>
    </source>
</reference>
<sequence length="456" mass="51817">MKRYQFTQAFQAARWLQQRISVGKSPSAAGLAEEIVSNKRSHISTHPFSSSTGASFGSTICRAGLHKTSSSSRSLLLYSGSHGSRAFYGYRLFHTDSRGLQHFSRKGFSSKRWSVRQIVLVSVATTGFCAAIFFSHREVVPYTYRSHFVLIWPELEMRLVEPQFQALKKEWKPFILPPYHPESIRVRRIARDIIRAVLEGIQAEESHVPELDHGGFVHPKEGSSDVIVWHQDPNVPVAAQFGSREENLDDHWINKSRKKGLKQNAEPYVEHLKNMKWEVLVVDKDVVNAFCLPGGKIVVFTGLLRRFPTDEEIATVLGHEVAHVVARHSAERMTRHLFITLVQLFLLAFIYAPDLVSSMSALFLELPFSRRQELEADHIGLLLMAAEGYDPRVAPRVYEKLGEMTKAPEILQYVTTHPSGKKRGERLKKTGTMEEALRIYDERTRGTAIEGFLHAF</sequence>
<dbReference type="Gene3D" id="3.30.2010.10">
    <property type="entry name" value="Metalloproteases ('zincins'), catalytic domain"/>
    <property type="match status" value="1"/>
</dbReference>
<dbReference type="Pfam" id="PF01435">
    <property type="entry name" value="Peptidase_M48"/>
    <property type="match status" value="1"/>
</dbReference>
<dbReference type="EMBL" id="JABFUD020000013">
    <property type="protein sequence ID" value="KAI5071288.1"/>
    <property type="molecule type" value="Genomic_DNA"/>
</dbReference>
<evidence type="ECO:0000256" key="2">
    <source>
        <dbReference type="ARBA" id="ARBA00022670"/>
    </source>
</evidence>
<evidence type="ECO:0000256" key="3">
    <source>
        <dbReference type="ARBA" id="ARBA00022723"/>
    </source>
</evidence>
<name>A0A9D4ZDB2_ADICA</name>
<dbReference type="GO" id="GO:0046872">
    <property type="term" value="F:metal ion binding"/>
    <property type="evidence" value="ECO:0007669"/>
    <property type="project" value="UniProtKB-KW"/>
</dbReference>